<protein>
    <submittedName>
        <fullName evidence="3">Fv1</fullName>
    </submittedName>
</protein>
<gene>
    <name evidence="3" type="primary">Fv1</name>
</gene>
<accession>A0A7D3U7A8</accession>
<dbReference type="PANTHER" id="PTHR48195">
    <property type="entry name" value="FRIEND VIRUS SUSCEPTIBILITY PROTEIN 1"/>
    <property type="match status" value="1"/>
</dbReference>
<feature type="region of interest" description="Disordered" evidence="2">
    <location>
        <begin position="186"/>
        <end position="308"/>
    </location>
</feature>
<name>A0A7D3U7A8_MUSCE</name>
<sequence length="496" mass="56410">MNFPRALAGFSSWLFKPELAEDSPDNDENTVNPWRELLQKINVADLPDSSFSSGKELNDSVYDTFEHFCKTRDYNAVGELLLAFLDKVTKERDQFRDEISQLRMHINDLKASKCVLGETLLSYRHRIEVGEKQTEALIVRLADVQSQVMCQPARKVSADKVRALIGKEWDPVTWDGDVWEDIDSEGTEEAELPTVLASPSLSEESGYALSKERTQQDKTDAPQNQSSTSLVTSEPVTRPKSLSDLTSQKHRHTNHELYSLAQSNRQQEKEHARKTDAPQNQSSTSLVTSEPVTRPKSLSDLTSQKHRHTNHELYSLAQSNRQQEKEHARKWILRVWDNGGRLTILDQIEFLSLGPLSRDSEFNVIARTVADNGVKSLFDWLAETWVQRWPTTRELQTPDALEWYSTEDGIKRLRELGMIEWLCVKATCPQWRGPEDAPITRAMRITFVQETVETWKSFVFSLLCIKDITVGSVAAQLHDLTELSLKPAGGRGGARF</sequence>
<dbReference type="PANTHER" id="PTHR48195:SF2">
    <property type="entry name" value="FRIEND VIRUS SUSCEPTIBILITY PROTEIN 1"/>
    <property type="match status" value="1"/>
</dbReference>
<organism evidence="3">
    <name type="scientific">Mus cervicolor</name>
    <name type="common">Fawn-colored mouse</name>
    <dbReference type="NCBI Taxonomy" id="10097"/>
    <lineage>
        <taxon>Eukaryota</taxon>
        <taxon>Metazoa</taxon>
        <taxon>Chordata</taxon>
        <taxon>Craniata</taxon>
        <taxon>Vertebrata</taxon>
        <taxon>Euteleostomi</taxon>
        <taxon>Mammalia</taxon>
        <taxon>Eutheria</taxon>
        <taxon>Euarchontoglires</taxon>
        <taxon>Glires</taxon>
        <taxon>Rodentia</taxon>
        <taxon>Myomorpha</taxon>
        <taxon>Muroidea</taxon>
        <taxon>Muridae</taxon>
        <taxon>Murinae</taxon>
        <taxon>Mus</taxon>
        <taxon>Mus</taxon>
    </lineage>
</organism>
<dbReference type="AlphaFoldDB" id="A0A7D3U7A8"/>
<dbReference type="InterPro" id="IPR053270">
    <property type="entry name" value="Fv1_restriction_factor"/>
</dbReference>
<feature type="compositionally biased region" description="Basic and acidic residues" evidence="2">
    <location>
        <begin position="210"/>
        <end position="220"/>
    </location>
</feature>
<evidence type="ECO:0000256" key="2">
    <source>
        <dbReference type="SAM" id="MobiDB-lite"/>
    </source>
</evidence>
<dbReference type="GO" id="GO:0009615">
    <property type="term" value="P:response to virus"/>
    <property type="evidence" value="ECO:0007669"/>
    <property type="project" value="TreeGrafter"/>
</dbReference>
<dbReference type="EMBL" id="MT077252">
    <property type="protein sequence ID" value="QKE44276.1"/>
    <property type="molecule type" value="Genomic_DNA"/>
</dbReference>
<feature type="compositionally biased region" description="Polar residues" evidence="2">
    <location>
        <begin position="277"/>
        <end position="291"/>
    </location>
</feature>
<feature type="compositionally biased region" description="Basic and acidic residues" evidence="2">
    <location>
        <begin position="266"/>
        <end position="276"/>
    </location>
</feature>
<evidence type="ECO:0000313" key="3">
    <source>
        <dbReference type="EMBL" id="QKE44276.1"/>
    </source>
</evidence>
<keyword evidence="1" id="KW-0175">Coiled coil</keyword>
<dbReference type="GO" id="GO:0005794">
    <property type="term" value="C:Golgi apparatus"/>
    <property type="evidence" value="ECO:0007669"/>
    <property type="project" value="TreeGrafter"/>
</dbReference>
<feature type="compositionally biased region" description="Polar residues" evidence="2">
    <location>
        <begin position="221"/>
        <end position="235"/>
    </location>
</feature>
<proteinExistence type="predicted"/>
<evidence type="ECO:0000256" key="1">
    <source>
        <dbReference type="SAM" id="Coils"/>
    </source>
</evidence>
<reference evidence="3" key="1">
    <citation type="submission" date="2020-02" db="EMBL/GenBank/DDBJ databases">
        <title>Duplication and divergence of the retrovirus restriction gene Fv1 in Mus caroli allows protection from multiple retroviruses.</title>
        <authorList>
            <person name="Yap M.W."/>
            <person name="Young G.R."/>
            <person name="Varnaite R."/>
            <person name="Morand S."/>
            <person name="Stoye J.P."/>
        </authorList>
    </citation>
    <scope>NUCLEOTIDE SEQUENCE</scope>
    <source>
        <strain evidence="3">CER20</strain>
    </source>
</reference>
<feature type="coiled-coil region" evidence="1">
    <location>
        <begin position="85"/>
        <end position="112"/>
    </location>
</feature>